<dbReference type="AlphaFoldDB" id="A0A1H8WXR6"/>
<evidence type="ECO:0000259" key="2">
    <source>
        <dbReference type="Pfam" id="PF11203"/>
    </source>
</evidence>
<evidence type="ECO:0000256" key="1">
    <source>
        <dbReference type="SAM" id="MobiDB-lite"/>
    </source>
</evidence>
<feature type="domain" description="Type VII secretion system protein EccE" evidence="2">
    <location>
        <begin position="210"/>
        <end position="306"/>
    </location>
</feature>
<accession>A0A1H8WXR6</accession>
<dbReference type="Pfam" id="PF11203">
    <property type="entry name" value="EccE"/>
    <property type="match status" value="1"/>
</dbReference>
<name>A0A1H8WXR6_9PSEU</name>
<gene>
    <name evidence="3" type="ORF">SAMN04489732_10643</name>
</gene>
<dbReference type="OrthoDB" id="3604697at2"/>
<evidence type="ECO:0000313" key="3">
    <source>
        <dbReference type="EMBL" id="SEP32500.1"/>
    </source>
</evidence>
<feature type="compositionally biased region" description="Gly residues" evidence="1">
    <location>
        <begin position="14"/>
        <end position="30"/>
    </location>
</feature>
<protein>
    <submittedName>
        <fullName evidence="3">Type VII secretion protein EccE</fullName>
    </submittedName>
</protein>
<organism evidence="3 4">
    <name type="scientific">Amycolatopsis saalfeldensis</name>
    <dbReference type="NCBI Taxonomy" id="394193"/>
    <lineage>
        <taxon>Bacteria</taxon>
        <taxon>Bacillati</taxon>
        <taxon>Actinomycetota</taxon>
        <taxon>Actinomycetes</taxon>
        <taxon>Pseudonocardiales</taxon>
        <taxon>Pseudonocardiaceae</taxon>
        <taxon>Amycolatopsis</taxon>
    </lineage>
</organism>
<dbReference type="EMBL" id="FOEF01000006">
    <property type="protein sequence ID" value="SEP32500.1"/>
    <property type="molecule type" value="Genomic_DNA"/>
</dbReference>
<evidence type="ECO:0000313" key="4">
    <source>
        <dbReference type="Proteomes" id="UP000198582"/>
    </source>
</evidence>
<sequence>MPGPIGPGHAASAPGGGVPRAGQIRGGQGEAAGAARSSSRARAGAGALPWLLPVRPLQVALWEVLAIGVLLVYTQPGVAQPVRIGVAAVAGALLLATSIRFAGRHFGAWAWTWLGYRLRRHDSRRDGPDPLHRVAGTVLVRQHVDRAGNRFGVAEVDGDWCAIVRLTPGAAEPSIEALVAILRTAFHGTDIPLAAVQLLTWTVPRGPHVYRVRWLAVRYRPQDAPIAALARGGGQLGALRSTASAALSLMVALAEAGYPSTVLEAAELTTELRVALGVQAAQQPQDGDGDGWKSWSWGGVTQACYAPRSARDLTRTLGLAVPGAAFTATSATLRRTPGGRERTDVTIRVGARPGEEVPAPQGVSAVPLHGAHGAAVRRTLPLALT</sequence>
<dbReference type="InterPro" id="IPR050051">
    <property type="entry name" value="EccE_dom"/>
</dbReference>
<feature type="region of interest" description="Disordered" evidence="1">
    <location>
        <begin position="1"/>
        <end position="38"/>
    </location>
</feature>
<reference evidence="3 4" key="1">
    <citation type="submission" date="2016-10" db="EMBL/GenBank/DDBJ databases">
        <authorList>
            <person name="de Groot N.N."/>
        </authorList>
    </citation>
    <scope>NUCLEOTIDE SEQUENCE [LARGE SCALE GENOMIC DNA]</scope>
    <source>
        <strain evidence="3 4">DSM 44993</strain>
    </source>
</reference>
<proteinExistence type="predicted"/>
<dbReference type="Proteomes" id="UP000198582">
    <property type="component" value="Unassembled WGS sequence"/>
</dbReference>
<dbReference type="RefSeq" id="WP_091617580.1">
    <property type="nucleotide sequence ID" value="NZ_FOEF01000006.1"/>
</dbReference>
<keyword evidence="4" id="KW-1185">Reference proteome</keyword>